<comment type="caution">
    <text evidence="1">The sequence shown here is derived from an EMBL/GenBank/DDBJ whole genome shotgun (WGS) entry which is preliminary data.</text>
</comment>
<accession>A0ABD3MPE9</accession>
<sequence>METRAQVECFHDVACPGGFLPPYNDVGHWKGDSMQRQSVEFWSGGFQLFGQCFLNRNLSLDPRKFERQLLYHVSNNKQRTISPKKMIRPSEDADDFKLNYEMPFAASGKYNEVSSSEILSGISKVLTNGRYISLFLATGA</sequence>
<protein>
    <submittedName>
        <fullName evidence="1">Uncharacterized protein</fullName>
    </submittedName>
</protein>
<proteinExistence type="predicted"/>
<evidence type="ECO:0000313" key="2">
    <source>
        <dbReference type="Proteomes" id="UP001530315"/>
    </source>
</evidence>
<keyword evidence="2" id="KW-1185">Reference proteome</keyword>
<organism evidence="1 2">
    <name type="scientific">Stephanodiscus triporus</name>
    <dbReference type="NCBI Taxonomy" id="2934178"/>
    <lineage>
        <taxon>Eukaryota</taxon>
        <taxon>Sar</taxon>
        <taxon>Stramenopiles</taxon>
        <taxon>Ochrophyta</taxon>
        <taxon>Bacillariophyta</taxon>
        <taxon>Coscinodiscophyceae</taxon>
        <taxon>Thalassiosirophycidae</taxon>
        <taxon>Stephanodiscales</taxon>
        <taxon>Stephanodiscaceae</taxon>
        <taxon>Stephanodiscus</taxon>
    </lineage>
</organism>
<dbReference type="AlphaFoldDB" id="A0ABD3MPE9"/>
<dbReference type="Proteomes" id="UP001530315">
    <property type="component" value="Unassembled WGS sequence"/>
</dbReference>
<dbReference type="EMBL" id="JALLAZ020001828">
    <property type="protein sequence ID" value="KAL3762390.1"/>
    <property type="molecule type" value="Genomic_DNA"/>
</dbReference>
<evidence type="ECO:0000313" key="1">
    <source>
        <dbReference type="EMBL" id="KAL3762390.1"/>
    </source>
</evidence>
<name>A0ABD3MPE9_9STRA</name>
<reference evidence="1 2" key="1">
    <citation type="submission" date="2024-10" db="EMBL/GenBank/DDBJ databases">
        <title>Updated reference genomes for cyclostephanoid diatoms.</title>
        <authorList>
            <person name="Roberts W.R."/>
            <person name="Alverson A.J."/>
        </authorList>
    </citation>
    <scope>NUCLEOTIDE SEQUENCE [LARGE SCALE GENOMIC DNA]</scope>
    <source>
        <strain evidence="1 2">AJA276-08</strain>
    </source>
</reference>
<gene>
    <name evidence="1" type="ORF">ACHAW5_004707</name>
</gene>